<organism evidence="6 7">
    <name type="scientific">Fuscovulum blasticum DSM 2131</name>
    <dbReference type="NCBI Taxonomy" id="1188250"/>
    <lineage>
        <taxon>Bacteria</taxon>
        <taxon>Pseudomonadati</taxon>
        <taxon>Pseudomonadota</taxon>
        <taxon>Alphaproteobacteria</taxon>
        <taxon>Rhodobacterales</taxon>
        <taxon>Paracoccaceae</taxon>
        <taxon>Pseudogemmobacter</taxon>
    </lineage>
</organism>
<evidence type="ECO:0000256" key="1">
    <source>
        <dbReference type="ARBA" id="ARBA00007734"/>
    </source>
</evidence>
<dbReference type="InterPro" id="IPR008939">
    <property type="entry name" value="Lytic_TGlycosylase_superhlx_U"/>
</dbReference>
<dbReference type="AlphaFoldDB" id="A0A2T4J714"/>
<dbReference type="GO" id="GO:0016020">
    <property type="term" value="C:membrane"/>
    <property type="evidence" value="ECO:0007669"/>
    <property type="project" value="InterPro"/>
</dbReference>
<dbReference type="GO" id="GO:0000270">
    <property type="term" value="P:peptidoglycan metabolic process"/>
    <property type="evidence" value="ECO:0007669"/>
    <property type="project" value="InterPro"/>
</dbReference>
<dbReference type="EMBL" id="PZKE01000012">
    <property type="protein sequence ID" value="PTE13689.1"/>
    <property type="molecule type" value="Genomic_DNA"/>
</dbReference>
<protein>
    <submittedName>
        <fullName evidence="6">Lytic transglycosylase</fullName>
    </submittedName>
</protein>
<dbReference type="GO" id="GO:0004553">
    <property type="term" value="F:hydrolase activity, hydrolyzing O-glycosyl compounds"/>
    <property type="evidence" value="ECO:0007669"/>
    <property type="project" value="InterPro"/>
</dbReference>
<comment type="similarity">
    <text evidence="1">Belongs to the transglycosylase Slt family.</text>
</comment>
<evidence type="ECO:0000256" key="2">
    <source>
        <dbReference type="ARBA" id="ARBA00009387"/>
    </source>
</evidence>
<evidence type="ECO:0000256" key="4">
    <source>
        <dbReference type="SAM" id="SignalP"/>
    </source>
</evidence>
<dbReference type="InterPro" id="IPR008258">
    <property type="entry name" value="Transglycosylase_SLT_dom_1"/>
</dbReference>
<name>A0A2T4J714_FUSBL</name>
<keyword evidence="3 4" id="KW-0732">Signal</keyword>
<dbReference type="CDD" id="cd13401">
    <property type="entry name" value="Slt70-like"/>
    <property type="match status" value="1"/>
</dbReference>
<accession>A0A2T4J714</accession>
<dbReference type="InterPro" id="IPR000189">
    <property type="entry name" value="Transglyc_AS"/>
</dbReference>
<gene>
    <name evidence="6" type="ORF">C5F44_12885</name>
</gene>
<evidence type="ECO:0000256" key="3">
    <source>
        <dbReference type="ARBA" id="ARBA00022729"/>
    </source>
</evidence>
<dbReference type="InterPro" id="IPR023346">
    <property type="entry name" value="Lysozyme-like_dom_sf"/>
</dbReference>
<proteinExistence type="inferred from homology"/>
<comment type="similarity">
    <text evidence="2">Belongs to the virb1 family.</text>
</comment>
<dbReference type="GO" id="GO:0042597">
    <property type="term" value="C:periplasmic space"/>
    <property type="evidence" value="ECO:0007669"/>
    <property type="project" value="InterPro"/>
</dbReference>
<feature type="chain" id="PRO_5015492796" evidence="4">
    <location>
        <begin position="22"/>
        <end position="640"/>
    </location>
</feature>
<reference evidence="6 7" key="1">
    <citation type="submission" date="2018-03" db="EMBL/GenBank/DDBJ databases">
        <title>Rhodobacter blasticus.</title>
        <authorList>
            <person name="Meyer T.E."/>
            <person name="Miller S."/>
            <person name="Lodha T."/>
            <person name="Gandham S."/>
            <person name="Chintalapati S."/>
            <person name="Chintalapati V.R."/>
        </authorList>
    </citation>
    <scope>NUCLEOTIDE SEQUENCE [LARGE SCALE GENOMIC DNA]</scope>
    <source>
        <strain evidence="6 7">DSM 2131</strain>
    </source>
</reference>
<dbReference type="Gene3D" id="1.10.530.10">
    <property type="match status" value="1"/>
</dbReference>
<sequence>MTTFLRLVLLAVLLIAPPARADEVQAMKTALSVAATGDWDGALAVAPQGVGRDVVVWQWLRAGKGRLGDYESFLERRPDWPGLPLLKEKGEQALASETPARVVAYFGADSPVTGEGAVALVGALWATGDLARAETEAMRAWAELDLTPEQEQMLLGLAPDALARLHQARLDNLLWSGKGPQAERMLPLVSEGWQKLARARLALRAGKPGVDALVAAVPEDLKQNPGLTYERFLWRMRRDQYDDAAALIIATPPEALGRPAMWAERRALLARWLLRQGRPAEAYKVAAQHGLAGGAAYADLEFLAGFVALRRLGDGETALRHFGHLGAEVTTPISLARAAYWQGRALEALGRDEDAETAMQAAARHQTAYYGLLASEKLGLPLDKRLIEDAPGPPGSWRQSAFAGSSVLAAGRLLLAAGDRTLGKRFLLHLGESLDDAELAQLADMALEMNEPHVAVVIAKAAAERGVILPRAYFPVPDFVQDGLKVSRALALAISRRESEFDPAARSHADARGLMQILPGTAKLMAKELGVEFTPGKLLTDPAYNVTLGSAYLAHLIEEFGPSIALVASGYNAGPGRPRRWVDDLGDPRQKSVDVVDWVETIPFAETRTYVMRVVEGVVIYRAKLKGKAGPVRLTPELRG</sequence>
<dbReference type="PANTHER" id="PTHR37423:SF2">
    <property type="entry name" value="MEMBRANE-BOUND LYTIC MUREIN TRANSGLYCOSYLASE C"/>
    <property type="match status" value="1"/>
</dbReference>
<feature type="domain" description="Transglycosylase SLT" evidence="5">
    <location>
        <begin position="485"/>
        <end position="585"/>
    </location>
</feature>
<evidence type="ECO:0000313" key="6">
    <source>
        <dbReference type="EMBL" id="PTE13689.1"/>
    </source>
</evidence>
<dbReference type="SUPFAM" id="SSF53955">
    <property type="entry name" value="Lysozyme-like"/>
    <property type="match status" value="1"/>
</dbReference>
<dbReference type="GO" id="GO:0008933">
    <property type="term" value="F:peptidoglycan lytic transglycosylase activity"/>
    <property type="evidence" value="ECO:0007669"/>
    <property type="project" value="InterPro"/>
</dbReference>
<dbReference type="Gene3D" id="1.25.20.10">
    <property type="entry name" value="Bacterial muramidases"/>
    <property type="match status" value="1"/>
</dbReference>
<evidence type="ECO:0000313" key="7">
    <source>
        <dbReference type="Proteomes" id="UP000241362"/>
    </source>
</evidence>
<dbReference type="SUPFAM" id="SSF48435">
    <property type="entry name" value="Bacterial muramidases"/>
    <property type="match status" value="1"/>
</dbReference>
<evidence type="ECO:0000259" key="5">
    <source>
        <dbReference type="Pfam" id="PF01464"/>
    </source>
</evidence>
<feature type="signal peptide" evidence="4">
    <location>
        <begin position="1"/>
        <end position="21"/>
    </location>
</feature>
<dbReference type="Pfam" id="PF01464">
    <property type="entry name" value="SLT"/>
    <property type="match status" value="1"/>
</dbReference>
<keyword evidence="7" id="KW-1185">Reference proteome</keyword>
<comment type="caution">
    <text evidence="6">The sequence shown here is derived from an EMBL/GenBank/DDBJ whole genome shotgun (WGS) entry which is preliminary data.</text>
</comment>
<dbReference type="Proteomes" id="UP000241362">
    <property type="component" value="Unassembled WGS sequence"/>
</dbReference>
<dbReference type="RefSeq" id="WP_107673947.1">
    <property type="nucleotide sequence ID" value="NZ_PZKE01000012.1"/>
</dbReference>
<dbReference type="PROSITE" id="PS00922">
    <property type="entry name" value="TRANSGLYCOSYLASE"/>
    <property type="match status" value="1"/>
</dbReference>
<dbReference type="PANTHER" id="PTHR37423">
    <property type="entry name" value="SOLUBLE LYTIC MUREIN TRANSGLYCOSYLASE-RELATED"/>
    <property type="match status" value="1"/>
</dbReference>